<comment type="caution">
    <text evidence="5">The sequence shown here is derived from an EMBL/GenBank/DDBJ whole genome shotgun (WGS) entry which is preliminary data.</text>
</comment>
<accession>A0A1R1EL30</accession>
<evidence type="ECO:0000256" key="1">
    <source>
        <dbReference type="SAM" id="MobiDB-lite"/>
    </source>
</evidence>
<evidence type="ECO:0000256" key="3">
    <source>
        <dbReference type="SAM" id="SignalP"/>
    </source>
</evidence>
<dbReference type="Proteomes" id="UP000187172">
    <property type="component" value="Unassembled WGS sequence"/>
</dbReference>
<dbReference type="AlphaFoldDB" id="A0A1R1EL30"/>
<feature type="compositionally biased region" description="Low complexity" evidence="1">
    <location>
        <begin position="177"/>
        <end position="203"/>
    </location>
</feature>
<dbReference type="InterPro" id="IPR012533">
    <property type="entry name" value="YcnI-copper_dom"/>
</dbReference>
<keyword evidence="3" id="KW-0732">Signal</keyword>
<dbReference type="EMBL" id="MRTP01000006">
    <property type="protein sequence ID" value="OMF52521.1"/>
    <property type="molecule type" value="Genomic_DNA"/>
</dbReference>
<keyword evidence="2" id="KW-0812">Transmembrane</keyword>
<feature type="region of interest" description="Disordered" evidence="1">
    <location>
        <begin position="159"/>
        <end position="203"/>
    </location>
</feature>
<feature type="transmembrane region" description="Helical" evidence="2">
    <location>
        <begin position="210"/>
        <end position="229"/>
    </location>
</feature>
<dbReference type="RefSeq" id="WP_076172691.1">
    <property type="nucleotide sequence ID" value="NZ_MRTP01000006.1"/>
</dbReference>
<dbReference type="InterPro" id="IPR038507">
    <property type="entry name" value="YcnI-like_sf"/>
</dbReference>
<name>A0A1R1EL30_9BACL</name>
<reference evidence="5 6" key="1">
    <citation type="submission" date="2016-11" db="EMBL/GenBank/DDBJ databases">
        <title>Paenibacillus species isolates.</title>
        <authorList>
            <person name="Beno S.M."/>
        </authorList>
    </citation>
    <scope>NUCLEOTIDE SEQUENCE [LARGE SCALE GENOMIC DNA]</scope>
    <source>
        <strain evidence="5 6">FSL R5-0378</strain>
    </source>
</reference>
<organism evidence="5 6">
    <name type="scientific">Paenibacillus rhizosphaerae</name>
    <dbReference type="NCBI Taxonomy" id="297318"/>
    <lineage>
        <taxon>Bacteria</taxon>
        <taxon>Bacillati</taxon>
        <taxon>Bacillota</taxon>
        <taxon>Bacilli</taxon>
        <taxon>Bacillales</taxon>
        <taxon>Paenibacillaceae</taxon>
        <taxon>Paenibacillus</taxon>
    </lineage>
</organism>
<sequence length="233" mass="24499">MKTLLSKRIPFLITAAAGLLLFSGIASAHVTVKPATSAPGAWETYTIKIPSEKEVATTKVTLKVPENVDLKQYQPVPEWKVTTEKDASGKIKTITWSATGVGINAGEFQQFNFVAQNPDQDADVAWDAYQYYKDGSIVEWTGDEGADSPHSITKITAAESTEPADHGHDDTASTDNGAGADTSAQDQAAASTPAPATADSGSSGVQTATLVASIAALLLSIVSLITSFTKRRQ</sequence>
<dbReference type="STRING" id="297318.BK138_20695"/>
<feature type="chain" id="PRO_5010312687" description="YncI copper-binding domain-containing protein" evidence="3">
    <location>
        <begin position="29"/>
        <end position="233"/>
    </location>
</feature>
<evidence type="ECO:0000313" key="6">
    <source>
        <dbReference type="Proteomes" id="UP000187172"/>
    </source>
</evidence>
<keyword evidence="2" id="KW-1133">Transmembrane helix</keyword>
<feature type="signal peptide" evidence="3">
    <location>
        <begin position="1"/>
        <end position="28"/>
    </location>
</feature>
<gene>
    <name evidence="5" type="ORF">BK138_20695</name>
</gene>
<dbReference type="Pfam" id="PF07987">
    <property type="entry name" value="DUF1775"/>
    <property type="match status" value="1"/>
</dbReference>
<dbReference type="CDD" id="cd08545">
    <property type="entry name" value="YcnI_like"/>
    <property type="match status" value="1"/>
</dbReference>
<feature type="domain" description="YncI copper-binding" evidence="4">
    <location>
        <begin position="29"/>
        <end position="144"/>
    </location>
</feature>
<keyword evidence="6" id="KW-1185">Reference proteome</keyword>
<dbReference type="Gene3D" id="2.60.40.2230">
    <property type="entry name" value="Uncharacterised protein YcnI-like PF07987, DUF1775"/>
    <property type="match status" value="1"/>
</dbReference>
<evidence type="ECO:0000259" key="4">
    <source>
        <dbReference type="Pfam" id="PF07987"/>
    </source>
</evidence>
<evidence type="ECO:0000313" key="5">
    <source>
        <dbReference type="EMBL" id="OMF52521.1"/>
    </source>
</evidence>
<evidence type="ECO:0000256" key="2">
    <source>
        <dbReference type="SAM" id="Phobius"/>
    </source>
</evidence>
<protein>
    <recommendedName>
        <fullName evidence="4">YncI copper-binding domain-containing protein</fullName>
    </recommendedName>
</protein>
<proteinExistence type="predicted"/>
<keyword evidence="2" id="KW-0472">Membrane</keyword>